<evidence type="ECO:0000313" key="8">
    <source>
        <dbReference type="EMBL" id="SQB63255.1"/>
    </source>
</evidence>
<feature type="transmembrane region" description="Helical" evidence="6">
    <location>
        <begin position="615"/>
        <end position="639"/>
    </location>
</feature>
<feature type="transmembrane region" description="Helical" evidence="6">
    <location>
        <begin position="338"/>
        <end position="356"/>
    </location>
</feature>
<evidence type="ECO:0000259" key="7">
    <source>
        <dbReference type="Pfam" id="PF02687"/>
    </source>
</evidence>
<evidence type="ECO:0000256" key="1">
    <source>
        <dbReference type="ARBA" id="ARBA00004651"/>
    </source>
</evidence>
<feature type="transmembrane region" description="Helical" evidence="6">
    <location>
        <begin position="286"/>
        <end position="306"/>
    </location>
</feature>
<dbReference type="Pfam" id="PF02687">
    <property type="entry name" value="FtsX"/>
    <property type="match status" value="2"/>
</dbReference>
<feature type="transmembrane region" description="Helical" evidence="6">
    <location>
        <begin position="21"/>
        <end position="43"/>
    </location>
</feature>
<dbReference type="GeneID" id="55564829"/>
<keyword evidence="4 6" id="KW-1133">Transmembrane helix</keyword>
<evidence type="ECO:0000313" key="9">
    <source>
        <dbReference type="Proteomes" id="UP000250245"/>
    </source>
</evidence>
<sequence>MYLAWMLTCRSLRQSKSRLALVSAAVGFCVCLILVFAAFWGAFGSTTATRWQGAIDNADKSQATNDAKAGATDAVLISLVDNPFFVVDGKQIHAAYVDTSATQHAPDLFGVKWPQPGEYLMSLGVQSLVATHPEAEITTRFGHVNKGLLPYQLTSGPDDLLVFIGKNLAGDKTAVHVADFDTPQPPAGNSAVNQAVLSIGLVVLLFPVLLLIAISAALGSVQREQRYAALRLVGATRHQILQILVAEALLGAVLGFLLGLGVFSAIRPWLGAVSLAGRRLWLSDLTVAPWQCALVFVATIIITVLATSQGMRGVVATPLGVVRHQRVTRKIVTRKTGVVRILVMAVAIGLAIYLVVSVKPNRGTRLDAYWLLADVVLMMIALILVSPLVIQLLAWVVAKHCRRAPELISTRYVAAHSRQISRSVSGVILALFAGTFFLTATSQTGKVLDAIAHEHTPLKQGAVAISEIPDQSAAVHLAAQLQAQSYVAQAQAVPFVGGTWSLVPCTTASAYVATPCKSGLLGVNLWARAGEASRLIPAKNRADFDTLVKRYYVPETRHDAYTVLVSLRDSRALERLRTLLATTDFMPEFSMPLMNVATEVNVTTDVGLISLMTTLVWIGMGLTLLIAVISMLVSTYAGLLERHRSLLTLRLCGMKVSQLARMMLVEAIAPLGAIALLSASLGFGLGWMMMHIFSVRLEASFTPAIFLALLVALILAGLAMLLLVPALRRSSEPVNNRSE</sequence>
<proteinExistence type="predicted"/>
<feature type="transmembrane region" description="Helical" evidence="6">
    <location>
        <begin position="240"/>
        <end position="266"/>
    </location>
</feature>
<evidence type="ECO:0000256" key="6">
    <source>
        <dbReference type="SAM" id="Phobius"/>
    </source>
</evidence>
<evidence type="ECO:0000256" key="2">
    <source>
        <dbReference type="ARBA" id="ARBA00022475"/>
    </source>
</evidence>
<comment type="subcellular location">
    <subcellularLocation>
        <location evidence="1">Cell membrane</location>
        <topology evidence="1">Multi-pass membrane protein</topology>
    </subcellularLocation>
</comment>
<feature type="domain" description="ABC3 transporter permease C-terminal" evidence="7">
    <location>
        <begin position="200"/>
        <end position="306"/>
    </location>
</feature>
<keyword evidence="5 6" id="KW-0472">Membrane</keyword>
<evidence type="ECO:0000256" key="5">
    <source>
        <dbReference type="ARBA" id="ARBA00023136"/>
    </source>
</evidence>
<dbReference type="InterPro" id="IPR038766">
    <property type="entry name" value="Membrane_comp_ABC_pdt"/>
</dbReference>
<feature type="transmembrane region" description="Helical" evidence="6">
    <location>
        <begin position="195"/>
        <end position="219"/>
    </location>
</feature>
<protein>
    <submittedName>
        <fullName evidence="8">FtsX-like permease family</fullName>
    </submittedName>
</protein>
<dbReference type="PANTHER" id="PTHR30287">
    <property type="entry name" value="MEMBRANE COMPONENT OF PREDICTED ABC SUPERFAMILY METABOLITE UPTAKE TRANSPORTER"/>
    <property type="match status" value="1"/>
</dbReference>
<evidence type="ECO:0000256" key="4">
    <source>
        <dbReference type="ARBA" id="ARBA00022989"/>
    </source>
</evidence>
<dbReference type="GO" id="GO:0005886">
    <property type="term" value="C:plasma membrane"/>
    <property type="evidence" value="ECO:0007669"/>
    <property type="project" value="UniProtKB-SubCell"/>
</dbReference>
<reference evidence="8 9" key="1">
    <citation type="submission" date="2018-06" db="EMBL/GenBank/DDBJ databases">
        <authorList>
            <consortium name="Pathogen Informatics"/>
            <person name="Doyle S."/>
        </authorList>
    </citation>
    <scope>NUCLEOTIDE SEQUENCE [LARGE SCALE GENOMIC DNA]</scope>
    <source>
        <strain evidence="8 9">NCTC11820</strain>
    </source>
</reference>
<dbReference type="AlphaFoldDB" id="A0A2X2YRI2"/>
<dbReference type="InterPro" id="IPR003838">
    <property type="entry name" value="ABC3_permease_C"/>
</dbReference>
<organism evidence="8 9">
    <name type="scientific">Mobiluncus curtisii</name>
    <dbReference type="NCBI Taxonomy" id="2051"/>
    <lineage>
        <taxon>Bacteria</taxon>
        <taxon>Bacillati</taxon>
        <taxon>Actinomycetota</taxon>
        <taxon>Actinomycetes</taxon>
        <taxon>Actinomycetales</taxon>
        <taxon>Actinomycetaceae</taxon>
        <taxon>Mobiluncus</taxon>
    </lineage>
</organism>
<keyword evidence="3 6" id="KW-0812">Transmembrane</keyword>
<dbReference type="PANTHER" id="PTHR30287:SF2">
    <property type="entry name" value="BLL1001 PROTEIN"/>
    <property type="match status" value="1"/>
</dbReference>
<dbReference type="EMBL" id="UASJ01000001">
    <property type="protein sequence ID" value="SQB63255.1"/>
    <property type="molecule type" value="Genomic_DNA"/>
</dbReference>
<evidence type="ECO:0000256" key="3">
    <source>
        <dbReference type="ARBA" id="ARBA00022692"/>
    </source>
</evidence>
<feature type="transmembrane region" description="Helical" evidence="6">
    <location>
        <begin position="659"/>
        <end position="685"/>
    </location>
</feature>
<name>A0A2X2YRI2_9ACTO</name>
<gene>
    <name evidence="8" type="ORF">NCTC11820_00015</name>
</gene>
<accession>A0A2X2YRI2</accession>
<dbReference type="Proteomes" id="UP000250245">
    <property type="component" value="Unassembled WGS sequence"/>
</dbReference>
<feature type="transmembrane region" description="Helical" evidence="6">
    <location>
        <begin position="705"/>
        <end position="727"/>
    </location>
</feature>
<feature type="domain" description="ABC3 transporter permease C-terminal" evidence="7">
    <location>
        <begin position="618"/>
        <end position="729"/>
    </location>
</feature>
<feature type="transmembrane region" description="Helical" evidence="6">
    <location>
        <begin position="419"/>
        <end position="438"/>
    </location>
</feature>
<feature type="transmembrane region" description="Helical" evidence="6">
    <location>
        <begin position="368"/>
        <end position="398"/>
    </location>
</feature>
<dbReference type="RefSeq" id="WP_236589737.1">
    <property type="nucleotide sequence ID" value="NZ_CP068112.1"/>
</dbReference>
<keyword evidence="2" id="KW-1003">Cell membrane</keyword>